<comment type="caution">
    <text evidence="2">The sequence shown here is derived from an EMBL/GenBank/DDBJ whole genome shotgun (WGS) entry which is preliminary data.</text>
</comment>
<dbReference type="OrthoDB" id="1084255at2759"/>
<organism evidence="2 3">
    <name type="scientific">Arabis nemorensis</name>
    <dbReference type="NCBI Taxonomy" id="586526"/>
    <lineage>
        <taxon>Eukaryota</taxon>
        <taxon>Viridiplantae</taxon>
        <taxon>Streptophyta</taxon>
        <taxon>Embryophyta</taxon>
        <taxon>Tracheophyta</taxon>
        <taxon>Spermatophyta</taxon>
        <taxon>Magnoliopsida</taxon>
        <taxon>eudicotyledons</taxon>
        <taxon>Gunneridae</taxon>
        <taxon>Pentapetalae</taxon>
        <taxon>rosids</taxon>
        <taxon>malvids</taxon>
        <taxon>Brassicales</taxon>
        <taxon>Brassicaceae</taxon>
        <taxon>Arabideae</taxon>
        <taxon>Arabis</taxon>
    </lineage>
</organism>
<accession>A0A565B4W6</accession>
<reference evidence="2" key="1">
    <citation type="submission" date="2019-07" db="EMBL/GenBank/DDBJ databases">
        <authorList>
            <person name="Dittberner H."/>
        </authorList>
    </citation>
    <scope>NUCLEOTIDE SEQUENCE [LARGE SCALE GENOMIC DNA]</scope>
</reference>
<gene>
    <name evidence="2" type="ORF">ANE_LOCUS7136</name>
</gene>
<feature type="compositionally biased region" description="Basic and acidic residues" evidence="1">
    <location>
        <begin position="96"/>
        <end position="109"/>
    </location>
</feature>
<dbReference type="Proteomes" id="UP000489600">
    <property type="component" value="Unassembled WGS sequence"/>
</dbReference>
<sequence>MREDIGICLTQKNLGLGFWWEDEAFTKSQNPKELSDAVDSMRKLLEDAKQLRSVDQHQEPDQTLTTPAISNVFLQNTDTEIMSSSKDAVNNQQLDSDDHDHQDVKNDDIKKNDHVLLGCGNQEPDQTLNL</sequence>
<evidence type="ECO:0000313" key="3">
    <source>
        <dbReference type="Proteomes" id="UP000489600"/>
    </source>
</evidence>
<keyword evidence="3" id="KW-1185">Reference proteome</keyword>
<evidence type="ECO:0000256" key="1">
    <source>
        <dbReference type="SAM" id="MobiDB-lite"/>
    </source>
</evidence>
<feature type="region of interest" description="Disordered" evidence="1">
    <location>
        <begin position="85"/>
        <end position="109"/>
    </location>
</feature>
<dbReference type="AlphaFoldDB" id="A0A565B4W6"/>
<evidence type="ECO:0000313" key="2">
    <source>
        <dbReference type="EMBL" id="VVA96691.1"/>
    </source>
</evidence>
<proteinExistence type="predicted"/>
<name>A0A565B4W6_9BRAS</name>
<protein>
    <submittedName>
        <fullName evidence="2">Uncharacterized protein</fullName>
    </submittedName>
</protein>
<dbReference type="EMBL" id="CABITT030000003">
    <property type="protein sequence ID" value="VVA96691.1"/>
    <property type="molecule type" value="Genomic_DNA"/>
</dbReference>